<keyword evidence="2" id="KW-0813">Transport</keyword>
<feature type="transmembrane region" description="Helical" evidence="7">
    <location>
        <begin position="237"/>
        <end position="261"/>
    </location>
</feature>
<feature type="transmembrane region" description="Helical" evidence="7">
    <location>
        <begin position="195"/>
        <end position="216"/>
    </location>
</feature>
<dbReference type="InterPro" id="IPR002528">
    <property type="entry name" value="MATE_fam"/>
</dbReference>
<dbReference type="GO" id="GO:0042910">
    <property type="term" value="F:xenobiotic transmembrane transporter activity"/>
    <property type="evidence" value="ECO:0007669"/>
    <property type="project" value="InterPro"/>
</dbReference>
<dbReference type="GO" id="GO:0005886">
    <property type="term" value="C:plasma membrane"/>
    <property type="evidence" value="ECO:0007669"/>
    <property type="project" value="UniProtKB-SubCell"/>
</dbReference>
<dbReference type="Pfam" id="PF01554">
    <property type="entry name" value="MatE"/>
    <property type="match status" value="2"/>
</dbReference>
<evidence type="ECO:0000256" key="7">
    <source>
        <dbReference type="SAM" id="Phobius"/>
    </source>
</evidence>
<evidence type="ECO:0000256" key="1">
    <source>
        <dbReference type="ARBA" id="ARBA00004651"/>
    </source>
</evidence>
<evidence type="ECO:0000256" key="3">
    <source>
        <dbReference type="ARBA" id="ARBA00022475"/>
    </source>
</evidence>
<feature type="transmembrane region" description="Helical" evidence="7">
    <location>
        <begin position="400"/>
        <end position="421"/>
    </location>
</feature>
<feature type="transmembrane region" description="Helical" evidence="7">
    <location>
        <begin position="166"/>
        <end position="189"/>
    </location>
</feature>
<evidence type="ECO:0000313" key="9">
    <source>
        <dbReference type="Proteomes" id="UP000093267"/>
    </source>
</evidence>
<keyword evidence="4 7" id="KW-0812">Transmembrane</keyword>
<dbReference type="PANTHER" id="PTHR43823">
    <property type="entry name" value="SPORULATION PROTEIN YKVU"/>
    <property type="match status" value="1"/>
</dbReference>
<keyword evidence="9" id="KW-1185">Reference proteome</keyword>
<feature type="transmembrane region" description="Helical" evidence="7">
    <location>
        <begin position="427"/>
        <end position="445"/>
    </location>
</feature>
<reference evidence="8 9" key="1">
    <citation type="submission" date="2016-03" db="EMBL/GenBank/DDBJ databases">
        <title>Pediococcus and Lactobacillus from brewery environment - whole genome sequencing and assembly.</title>
        <authorList>
            <person name="Behr J."/>
            <person name="Geissler A.J."/>
            <person name="Vogel R.F."/>
        </authorList>
    </citation>
    <scope>NUCLEOTIDE SEQUENCE [LARGE SCALE GENOMIC DNA]</scope>
    <source>
        <strain evidence="8 9">TMW 1.1995</strain>
    </source>
</reference>
<evidence type="ECO:0000256" key="5">
    <source>
        <dbReference type="ARBA" id="ARBA00022989"/>
    </source>
</evidence>
<feature type="transmembrane region" description="Helical" evidence="7">
    <location>
        <begin position="12"/>
        <end position="35"/>
    </location>
</feature>
<accession>A0A1B2IWM1</accession>
<protein>
    <submittedName>
        <fullName evidence="8">MATE family efflux transporter</fullName>
    </submittedName>
</protein>
<dbReference type="EMBL" id="CP014924">
    <property type="protein sequence ID" value="ANZ66484.1"/>
    <property type="molecule type" value="Genomic_DNA"/>
</dbReference>
<feature type="transmembrane region" description="Helical" evidence="7">
    <location>
        <begin position="136"/>
        <end position="159"/>
    </location>
</feature>
<feature type="transmembrane region" description="Helical" evidence="7">
    <location>
        <begin position="360"/>
        <end position="379"/>
    </location>
</feature>
<feature type="transmembrane region" description="Helical" evidence="7">
    <location>
        <begin position="318"/>
        <end position="340"/>
    </location>
</feature>
<dbReference type="AlphaFoldDB" id="A0A1B2IWM1"/>
<organism evidence="8 9">
    <name type="scientific">Secundilactobacillus paracollinoides</name>
    <dbReference type="NCBI Taxonomy" id="240427"/>
    <lineage>
        <taxon>Bacteria</taxon>
        <taxon>Bacillati</taxon>
        <taxon>Bacillota</taxon>
        <taxon>Bacilli</taxon>
        <taxon>Lactobacillales</taxon>
        <taxon>Lactobacillaceae</taxon>
        <taxon>Secundilactobacillus</taxon>
    </lineage>
</organism>
<sequence length="452" mass="48843">MRKNDLGRAPVLPLVLRLAIPTMLAQFVNVLYSIVDRMFIGHIPEIGNDALAGVGVCGPIIAVLYAFCYLIGQGGTPLMAMALGANEQRQAAAVMANCFRLLIGLGIGLTVIFLLIRKQLLWWFGASSATYPYADRFLTIYLCGTLFALLSGGMNSFLIAQGRSGLGVGTVLTGTLLNILLDPILIFKLQLGVEGAALATVISQAVSTVFALSCLRHMKLTVQLRWGRFDPTLCKKIMMLGLAPFLTYALDSGLLIVLNATLQRTGGPDEGDLLISCATIIQSYMLLITSPLSGITMGSQGIVSFNLGAKHYQRVKSALWSVYFVCLGFCSVMFLVSFFATPYFVHLFTADATLVRHAVPYIRLYAAGVLCMAAQWTVTDMGIAMEQMRMALICSLIRKGLYLVGVLVLPILFYPAAAFAAQPICDVVASVISIGAFFRVIPPLLQQKRVGV</sequence>
<evidence type="ECO:0000256" key="6">
    <source>
        <dbReference type="ARBA" id="ARBA00023136"/>
    </source>
</evidence>
<dbReference type="InterPro" id="IPR051327">
    <property type="entry name" value="MATE_MepA_subfamily"/>
</dbReference>
<evidence type="ECO:0000256" key="2">
    <source>
        <dbReference type="ARBA" id="ARBA00022448"/>
    </source>
</evidence>
<dbReference type="InterPro" id="IPR048279">
    <property type="entry name" value="MdtK-like"/>
</dbReference>
<dbReference type="PIRSF" id="PIRSF006603">
    <property type="entry name" value="DinF"/>
    <property type="match status" value="1"/>
</dbReference>
<dbReference type="NCBIfam" id="TIGR00797">
    <property type="entry name" value="matE"/>
    <property type="match status" value="1"/>
</dbReference>
<name>A0A1B2IWM1_9LACO</name>
<dbReference type="RefSeq" id="WP_065901842.1">
    <property type="nucleotide sequence ID" value="NZ_CP014912.1"/>
</dbReference>
<keyword evidence="6 7" id="KW-0472">Membrane</keyword>
<dbReference type="Proteomes" id="UP000093267">
    <property type="component" value="Chromosome"/>
</dbReference>
<keyword evidence="3" id="KW-1003">Cell membrane</keyword>
<dbReference type="GO" id="GO:0015297">
    <property type="term" value="F:antiporter activity"/>
    <property type="evidence" value="ECO:0007669"/>
    <property type="project" value="InterPro"/>
</dbReference>
<dbReference type="PANTHER" id="PTHR43823:SF3">
    <property type="entry name" value="MULTIDRUG EXPORT PROTEIN MEPA"/>
    <property type="match status" value="1"/>
</dbReference>
<gene>
    <name evidence="8" type="ORF">AYR63_04600</name>
</gene>
<dbReference type="STRING" id="240427.AYR62_13620"/>
<feature type="transmembrane region" description="Helical" evidence="7">
    <location>
        <begin position="273"/>
        <end position="297"/>
    </location>
</feature>
<evidence type="ECO:0000313" key="8">
    <source>
        <dbReference type="EMBL" id="ANZ66484.1"/>
    </source>
</evidence>
<comment type="subcellular location">
    <subcellularLocation>
        <location evidence="1">Cell membrane</location>
        <topology evidence="1">Multi-pass membrane protein</topology>
    </subcellularLocation>
</comment>
<keyword evidence="5 7" id="KW-1133">Transmembrane helix</keyword>
<feature type="transmembrane region" description="Helical" evidence="7">
    <location>
        <begin position="92"/>
        <end position="116"/>
    </location>
</feature>
<feature type="transmembrane region" description="Helical" evidence="7">
    <location>
        <begin position="50"/>
        <end position="71"/>
    </location>
</feature>
<proteinExistence type="predicted"/>
<evidence type="ECO:0000256" key="4">
    <source>
        <dbReference type="ARBA" id="ARBA00022692"/>
    </source>
</evidence>